<evidence type="ECO:0000313" key="2">
    <source>
        <dbReference type="Proteomes" id="UP000076798"/>
    </source>
</evidence>
<keyword evidence="2" id="KW-1185">Reference proteome</keyword>
<protein>
    <recommendedName>
        <fullName evidence="3">Integrase zinc-binding domain-containing protein</fullName>
    </recommendedName>
</protein>
<name>A0A165WWL0_9AGAM</name>
<evidence type="ECO:0008006" key="3">
    <source>
        <dbReference type="Google" id="ProtNLM"/>
    </source>
</evidence>
<gene>
    <name evidence="1" type="ORF">SISSUDRAFT_1072615</name>
</gene>
<dbReference type="OrthoDB" id="444848at2759"/>
<accession>A0A165WWL0</accession>
<dbReference type="Proteomes" id="UP000076798">
    <property type="component" value="Unassembled WGS sequence"/>
</dbReference>
<reference evidence="1 2" key="1">
    <citation type="journal article" date="2016" name="Mol. Biol. Evol.">
        <title>Comparative Genomics of Early-Diverging Mushroom-Forming Fungi Provides Insights into the Origins of Lignocellulose Decay Capabilities.</title>
        <authorList>
            <person name="Nagy L.G."/>
            <person name="Riley R."/>
            <person name="Tritt A."/>
            <person name="Adam C."/>
            <person name="Daum C."/>
            <person name="Floudas D."/>
            <person name="Sun H."/>
            <person name="Yadav J.S."/>
            <person name="Pangilinan J."/>
            <person name="Larsson K.H."/>
            <person name="Matsuura K."/>
            <person name="Barry K."/>
            <person name="Labutti K."/>
            <person name="Kuo R."/>
            <person name="Ohm R.A."/>
            <person name="Bhattacharya S.S."/>
            <person name="Shirouzu T."/>
            <person name="Yoshinaga Y."/>
            <person name="Martin F.M."/>
            <person name="Grigoriev I.V."/>
            <person name="Hibbett D.S."/>
        </authorList>
    </citation>
    <scope>NUCLEOTIDE SEQUENCE [LARGE SCALE GENOMIC DNA]</scope>
    <source>
        <strain evidence="1 2">HHB10207 ss-3</strain>
    </source>
</reference>
<dbReference type="EMBL" id="KV428522">
    <property type="protein sequence ID" value="KZT31594.1"/>
    <property type="molecule type" value="Genomic_DNA"/>
</dbReference>
<dbReference type="STRING" id="1314776.A0A165WWL0"/>
<dbReference type="AlphaFoldDB" id="A0A165WWL0"/>
<sequence length="204" mass="23205">MLVKASEHRIQHWYKILPYITWADRITTRISTGHSPYYMAHGVEPVMPFDLAEATYLSPSLSKIVSTDDLIILRARQLEKRPDDLQKMHDLILKSRNQSATQFNKTFHSTIHSFDFSPGQLVLVRNSRNDTGLPDKTKPRYLGPYIVISKHSGGSYTLAEMDGTISKLHFAAKRVIPYFLRTSSLIPESSDDINTANVDQELDS</sequence>
<evidence type="ECO:0000313" key="1">
    <source>
        <dbReference type="EMBL" id="KZT31594.1"/>
    </source>
</evidence>
<organism evidence="1 2">
    <name type="scientific">Sistotremastrum suecicum HHB10207 ss-3</name>
    <dbReference type="NCBI Taxonomy" id="1314776"/>
    <lineage>
        <taxon>Eukaryota</taxon>
        <taxon>Fungi</taxon>
        <taxon>Dikarya</taxon>
        <taxon>Basidiomycota</taxon>
        <taxon>Agaricomycotina</taxon>
        <taxon>Agaricomycetes</taxon>
        <taxon>Sistotremastrales</taxon>
        <taxon>Sistotremastraceae</taxon>
        <taxon>Sistotremastrum</taxon>
    </lineage>
</organism>
<proteinExistence type="predicted"/>